<organism evidence="1">
    <name type="scientific">marine sediment metagenome</name>
    <dbReference type="NCBI Taxonomy" id="412755"/>
    <lineage>
        <taxon>unclassified sequences</taxon>
        <taxon>metagenomes</taxon>
        <taxon>ecological metagenomes</taxon>
    </lineage>
</organism>
<dbReference type="EMBL" id="BARS01048080">
    <property type="protein sequence ID" value="GAG32665.1"/>
    <property type="molecule type" value="Genomic_DNA"/>
</dbReference>
<sequence length="49" mass="5222">VGKIDGRLVFDGATAYGVTRYQIISVDDPPLNDSEATALLARLEKLTSA</sequence>
<evidence type="ECO:0000313" key="1">
    <source>
        <dbReference type="EMBL" id="GAG32665.1"/>
    </source>
</evidence>
<accession>X0WPS9</accession>
<dbReference type="AlphaFoldDB" id="X0WPS9"/>
<proteinExistence type="predicted"/>
<reference evidence="1" key="1">
    <citation type="journal article" date="2014" name="Front. Microbiol.">
        <title>High frequency of phylogenetically diverse reductive dehalogenase-homologous genes in deep subseafloor sedimentary metagenomes.</title>
        <authorList>
            <person name="Kawai M."/>
            <person name="Futagami T."/>
            <person name="Toyoda A."/>
            <person name="Takaki Y."/>
            <person name="Nishi S."/>
            <person name="Hori S."/>
            <person name="Arai W."/>
            <person name="Tsubouchi T."/>
            <person name="Morono Y."/>
            <person name="Uchiyama I."/>
            <person name="Ito T."/>
            <person name="Fujiyama A."/>
            <person name="Inagaki F."/>
            <person name="Takami H."/>
        </authorList>
    </citation>
    <scope>NUCLEOTIDE SEQUENCE</scope>
    <source>
        <strain evidence="1">Expedition CK06-06</strain>
    </source>
</reference>
<gene>
    <name evidence="1" type="ORF">S01H1_72133</name>
</gene>
<protein>
    <submittedName>
        <fullName evidence="1">Uncharacterized protein</fullName>
    </submittedName>
</protein>
<feature type="non-terminal residue" evidence="1">
    <location>
        <position position="1"/>
    </location>
</feature>
<name>X0WPS9_9ZZZZ</name>
<comment type="caution">
    <text evidence="1">The sequence shown here is derived from an EMBL/GenBank/DDBJ whole genome shotgun (WGS) entry which is preliminary data.</text>
</comment>